<dbReference type="Proteomes" id="UP000306319">
    <property type="component" value="Unassembled WGS sequence"/>
</dbReference>
<protein>
    <submittedName>
        <fullName evidence="1">Uncharacterized protein</fullName>
    </submittedName>
</protein>
<dbReference type="EMBL" id="SRYB01000027">
    <property type="protein sequence ID" value="TGY77308.1"/>
    <property type="molecule type" value="Genomic_DNA"/>
</dbReference>
<gene>
    <name evidence="1" type="ORF">E5331_15345</name>
</gene>
<keyword evidence="2" id="KW-1185">Reference proteome</keyword>
<proteinExistence type="predicted"/>
<accession>A0AC61RCD7</accession>
<organism evidence="1 2">
    <name type="scientific">Lepagella muris</name>
    <dbReference type="NCBI Taxonomy" id="3032870"/>
    <lineage>
        <taxon>Bacteria</taxon>
        <taxon>Pseudomonadati</taxon>
        <taxon>Bacteroidota</taxon>
        <taxon>Bacteroidia</taxon>
        <taxon>Bacteroidales</taxon>
        <taxon>Muribaculaceae</taxon>
        <taxon>Lepagella</taxon>
    </lineage>
</organism>
<comment type="caution">
    <text evidence="1">The sequence shown here is derived from an EMBL/GenBank/DDBJ whole genome shotgun (WGS) entry which is preliminary data.</text>
</comment>
<evidence type="ECO:0000313" key="1">
    <source>
        <dbReference type="EMBL" id="TGY77308.1"/>
    </source>
</evidence>
<sequence>MKNILYISGWLGAGRNSGTFRWLETAYPDCNIDCIAPGGTIDLTEMRKEMEKKINELNPLIVANSYGCFLASFFPDKPAVWVNPCLYPSRTLPQIADLSDADMEMLRMQEGMRDSLYDGNHIADVLPVISDADELIPDHLEYEFTDKKPIIVPGGHHKLTDAQRAIYLKNAIDSQLQ</sequence>
<name>A0AC61RCD7_9BACT</name>
<reference evidence="1" key="1">
    <citation type="submission" date="2019-04" db="EMBL/GenBank/DDBJ databases">
        <title>Microbes associate with the intestines of laboratory mice.</title>
        <authorList>
            <person name="Navarre W."/>
            <person name="Wong E."/>
            <person name="Huang K."/>
            <person name="Tropini C."/>
            <person name="Ng K."/>
            <person name="Yu B."/>
        </authorList>
    </citation>
    <scope>NUCLEOTIDE SEQUENCE</scope>
    <source>
        <strain evidence="1">NM04_E33</strain>
    </source>
</reference>
<evidence type="ECO:0000313" key="2">
    <source>
        <dbReference type="Proteomes" id="UP000306319"/>
    </source>
</evidence>